<accession>A0A1M6P007</accession>
<keyword evidence="1" id="KW-0812">Transmembrane</keyword>
<dbReference type="AlphaFoldDB" id="A0A1M6P007"/>
<keyword evidence="1" id="KW-1133">Transmembrane helix</keyword>
<keyword evidence="1" id="KW-0472">Membrane</keyword>
<gene>
    <name evidence="2" type="ORF">SAMN02745912_01960</name>
</gene>
<dbReference type="Proteomes" id="UP000184465">
    <property type="component" value="Unassembled WGS sequence"/>
</dbReference>
<evidence type="ECO:0000313" key="2">
    <source>
        <dbReference type="EMBL" id="SHK01261.1"/>
    </source>
</evidence>
<evidence type="ECO:0000313" key="3">
    <source>
        <dbReference type="Proteomes" id="UP000184465"/>
    </source>
</evidence>
<evidence type="ECO:0000256" key="1">
    <source>
        <dbReference type="SAM" id="Phobius"/>
    </source>
</evidence>
<sequence length="205" mass="24134">MNIQQFHSIFLLVMLLNMSSKYIIRGRIPMKYNKILIIIVVFLIIFISCFYFTTSSKYSKNYYQLIGSAINEINIDIERLNHSDNLYATLISLTEIKQNCLMAARFISHQEKKNNELAIGDLLGYMFNYIDDIETEEINEQLIKNVVNELSQVNTIFSRVNISILEDKDEYFKLLVKELDINIKRYPKNEILNAYSDRMVPEAYK</sequence>
<organism evidence="2 3">
    <name type="scientific">Paramaledivibacter caminithermalis (strain DSM 15212 / CIP 107654 / DViRD3)</name>
    <name type="common">Clostridium caminithermale</name>
    <dbReference type="NCBI Taxonomy" id="1121301"/>
    <lineage>
        <taxon>Bacteria</taxon>
        <taxon>Bacillati</taxon>
        <taxon>Bacillota</taxon>
        <taxon>Clostridia</taxon>
        <taxon>Peptostreptococcales</taxon>
        <taxon>Caminicellaceae</taxon>
        <taxon>Paramaledivibacter</taxon>
    </lineage>
</organism>
<reference evidence="2 3" key="1">
    <citation type="submission" date="2016-11" db="EMBL/GenBank/DDBJ databases">
        <authorList>
            <person name="Jaros S."/>
            <person name="Januszkiewicz K."/>
            <person name="Wedrychowicz H."/>
        </authorList>
    </citation>
    <scope>NUCLEOTIDE SEQUENCE [LARGE SCALE GENOMIC DNA]</scope>
    <source>
        <strain evidence="2 3">DSM 15212</strain>
    </source>
</reference>
<keyword evidence="3" id="KW-1185">Reference proteome</keyword>
<feature type="transmembrane region" description="Helical" evidence="1">
    <location>
        <begin position="35"/>
        <end position="53"/>
    </location>
</feature>
<protein>
    <submittedName>
        <fullName evidence="2">Uncharacterized protein</fullName>
    </submittedName>
</protein>
<dbReference type="EMBL" id="FRAG01000020">
    <property type="protein sequence ID" value="SHK01261.1"/>
    <property type="molecule type" value="Genomic_DNA"/>
</dbReference>
<proteinExistence type="predicted"/>
<name>A0A1M6P007_PARC5</name>